<dbReference type="PANTHER" id="PTHR43420">
    <property type="entry name" value="ACETYLTRANSFERASE"/>
    <property type="match status" value="1"/>
</dbReference>
<dbReference type="InterPro" id="IPR016181">
    <property type="entry name" value="Acyl_CoA_acyltransferase"/>
</dbReference>
<dbReference type="Gene3D" id="3.40.630.30">
    <property type="match status" value="1"/>
</dbReference>
<dbReference type="AlphaFoldDB" id="A0A382CUC7"/>
<feature type="domain" description="N-acetyltransferase" evidence="3">
    <location>
        <begin position="5"/>
        <end position="168"/>
    </location>
</feature>
<reference evidence="4" key="1">
    <citation type="submission" date="2018-05" db="EMBL/GenBank/DDBJ databases">
        <authorList>
            <person name="Lanie J.A."/>
            <person name="Ng W.-L."/>
            <person name="Kazmierczak K.M."/>
            <person name="Andrzejewski T.M."/>
            <person name="Davidsen T.M."/>
            <person name="Wayne K.J."/>
            <person name="Tettelin H."/>
            <person name="Glass J.I."/>
            <person name="Rusch D."/>
            <person name="Podicherti R."/>
            <person name="Tsui H.-C.T."/>
            <person name="Winkler M.E."/>
        </authorList>
    </citation>
    <scope>NUCLEOTIDE SEQUENCE</scope>
</reference>
<keyword evidence="2" id="KW-0012">Acyltransferase</keyword>
<dbReference type="CDD" id="cd04301">
    <property type="entry name" value="NAT_SF"/>
    <property type="match status" value="1"/>
</dbReference>
<protein>
    <recommendedName>
        <fullName evidence="3">N-acetyltransferase domain-containing protein</fullName>
    </recommendedName>
</protein>
<name>A0A382CUC7_9ZZZZ</name>
<gene>
    <name evidence="4" type="ORF">METZ01_LOCUS182624</name>
</gene>
<dbReference type="GO" id="GO:0016747">
    <property type="term" value="F:acyltransferase activity, transferring groups other than amino-acyl groups"/>
    <property type="evidence" value="ECO:0007669"/>
    <property type="project" value="InterPro"/>
</dbReference>
<evidence type="ECO:0000313" key="4">
    <source>
        <dbReference type="EMBL" id="SVB29770.1"/>
    </source>
</evidence>
<proteinExistence type="predicted"/>
<dbReference type="Pfam" id="PF00583">
    <property type="entry name" value="Acetyltransf_1"/>
    <property type="match status" value="1"/>
</dbReference>
<dbReference type="SUPFAM" id="SSF55729">
    <property type="entry name" value="Acyl-CoA N-acyltransferases (Nat)"/>
    <property type="match status" value="1"/>
</dbReference>
<dbReference type="PANTHER" id="PTHR43420:SF12">
    <property type="entry name" value="N-ACETYLTRANSFERASE DOMAIN-CONTAINING PROTEIN"/>
    <property type="match status" value="1"/>
</dbReference>
<sequence length="168" mass="18992">MGNTLQFRTATEDDCTELALIRDIAGRRMPSYLWSQEVGQGQSYFEYGREKIRTDANNNAYFKNWLVAESQSKFVGAFFGFSVEDPYPEIDLDAVPECFRPCIELERVASGCWLLQAIAILPQYRGKGLARQLLDKAESVAKDSGTNRIALQVEEVNEVAFKTYRSNG</sequence>
<dbReference type="InterPro" id="IPR000182">
    <property type="entry name" value="GNAT_dom"/>
</dbReference>
<evidence type="ECO:0000256" key="2">
    <source>
        <dbReference type="ARBA" id="ARBA00023315"/>
    </source>
</evidence>
<dbReference type="PROSITE" id="PS51186">
    <property type="entry name" value="GNAT"/>
    <property type="match status" value="1"/>
</dbReference>
<evidence type="ECO:0000259" key="3">
    <source>
        <dbReference type="PROSITE" id="PS51186"/>
    </source>
</evidence>
<keyword evidence="1" id="KW-0808">Transferase</keyword>
<accession>A0A382CUC7</accession>
<dbReference type="EMBL" id="UINC01036186">
    <property type="protein sequence ID" value="SVB29770.1"/>
    <property type="molecule type" value="Genomic_DNA"/>
</dbReference>
<organism evidence="4">
    <name type="scientific">marine metagenome</name>
    <dbReference type="NCBI Taxonomy" id="408172"/>
    <lineage>
        <taxon>unclassified sequences</taxon>
        <taxon>metagenomes</taxon>
        <taxon>ecological metagenomes</taxon>
    </lineage>
</organism>
<evidence type="ECO:0000256" key="1">
    <source>
        <dbReference type="ARBA" id="ARBA00022679"/>
    </source>
</evidence>
<feature type="non-terminal residue" evidence="4">
    <location>
        <position position="168"/>
    </location>
</feature>
<dbReference type="InterPro" id="IPR050680">
    <property type="entry name" value="YpeA/RimI_acetyltransf"/>
</dbReference>